<keyword evidence="2" id="KW-1185">Reference proteome</keyword>
<organism evidence="1 2">
    <name type="scientific">Popillia japonica</name>
    <name type="common">Japanese beetle</name>
    <dbReference type="NCBI Taxonomy" id="7064"/>
    <lineage>
        <taxon>Eukaryota</taxon>
        <taxon>Metazoa</taxon>
        <taxon>Ecdysozoa</taxon>
        <taxon>Arthropoda</taxon>
        <taxon>Hexapoda</taxon>
        <taxon>Insecta</taxon>
        <taxon>Pterygota</taxon>
        <taxon>Neoptera</taxon>
        <taxon>Endopterygota</taxon>
        <taxon>Coleoptera</taxon>
        <taxon>Polyphaga</taxon>
        <taxon>Scarabaeiformia</taxon>
        <taxon>Scarabaeidae</taxon>
        <taxon>Rutelinae</taxon>
        <taxon>Popillia</taxon>
    </lineage>
</organism>
<dbReference type="Proteomes" id="UP001458880">
    <property type="component" value="Unassembled WGS sequence"/>
</dbReference>
<dbReference type="AlphaFoldDB" id="A0AAW1KJN3"/>
<protein>
    <submittedName>
        <fullName evidence="1">Uncharacterized protein</fullName>
    </submittedName>
</protein>
<gene>
    <name evidence="1" type="ORF">QE152_g23185</name>
</gene>
<proteinExistence type="predicted"/>
<comment type="caution">
    <text evidence="1">The sequence shown here is derived from an EMBL/GenBank/DDBJ whole genome shotgun (WGS) entry which is preliminary data.</text>
</comment>
<name>A0AAW1KJN3_POPJA</name>
<dbReference type="EMBL" id="JASPKY010000228">
    <property type="protein sequence ID" value="KAK9718429.1"/>
    <property type="molecule type" value="Genomic_DNA"/>
</dbReference>
<reference evidence="1 2" key="1">
    <citation type="journal article" date="2024" name="BMC Genomics">
        <title>De novo assembly and annotation of Popillia japonica's genome with initial clues to its potential as an invasive pest.</title>
        <authorList>
            <person name="Cucini C."/>
            <person name="Boschi S."/>
            <person name="Funari R."/>
            <person name="Cardaioli E."/>
            <person name="Iannotti N."/>
            <person name="Marturano G."/>
            <person name="Paoli F."/>
            <person name="Bruttini M."/>
            <person name="Carapelli A."/>
            <person name="Frati F."/>
            <person name="Nardi F."/>
        </authorList>
    </citation>
    <scope>NUCLEOTIDE SEQUENCE [LARGE SCALE GENOMIC DNA]</scope>
    <source>
        <strain evidence="1">DMR45628</strain>
    </source>
</reference>
<sequence length="114" mass="13461">MSIGEKQYEVPLQNLLNKTFIHMKCRLVKNNMKFLYRTYLTKPVGVFGSVLMVSDSSGFINGDLFAEWIDHFQKYEKANIDDPLIHIRQPFELYYLDQRLDRGFFGPLKTSYVQ</sequence>
<evidence type="ECO:0000313" key="1">
    <source>
        <dbReference type="EMBL" id="KAK9718429.1"/>
    </source>
</evidence>
<accession>A0AAW1KJN3</accession>
<evidence type="ECO:0000313" key="2">
    <source>
        <dbReference type="Proteomes" id="UP001458880"/>
    </source>
</evidence>